<reference evidence="2 3" key="1">
    <citation type="submission" date="2019-08" db="EMBL/GenBank/DDBJ databases">
        <title>A chromosome-level genome assembly, high-density linkage maps, and genome scans reveal the genomic architecture of hybrid incompatibilities underlying speciation via character displacement in darters (Percidae: Etheostominae).</title>
        <authorList>
            <person name="Moran R.L."/>
            <person name="Catchen J.M."/>
            <person name="Fuller R.C."/>
        </authorList>
    </citation>
    <scope>NUCLEOTIDE SEQUENCE [LARGE SCALE GENOMIC DNA]</scope>
    <source>
        <strain evidence="2">EspeVRDwgs_2016</strain>
        <tissue evidence="2">Muscle</tissue>
    </source>
</reference>
<feature type="region of interest" description="Disordered" evidence="1">
    <location>
        <begin position="166"/>
        <end position="203"/>
    </location>
</feature>
<evidence type="ECO:0000256" key="1">
    <source>
        <dbReference type="SAM" id="MobiDB-lite"/>
    </source>
</evidence>
<sequence length="203" mass="22923">MKVTFQHRQEVVHDPQKTTDVFKILPRLLDVQGLLNQDFVLLFGAETASKMLEKWDTAFMPKNSATKIYLCCDNSHEDMKKYGFGPILQLLINDIKTLESHGLDYPSRLKKSVERIEGEEASTYWPKVGRQGHKCPICGLLCADLMQHMKLGEKMVKKAAIEEGIRRKFEDPSSVPPDSQVEAPSSAEPSDTYSASVTPLNKR</sequence>
<dbReference type="EMBL" id="VOFY01000010">
    <property type="protein sequence ID" value="KAA8589181.1"/>
    <property type="molecule type" value="Genomic_DNA"/>
</dbReference>
<organism evidence="2 3">
    <name type="scientific">Etheostoma spectabile</name>
    <name type="common">orangethroat darter</name>
    <dbReference type="NCBI Taxonomy" id="54343"/>
    <lineage>
        <taxon>Eukaryota</taxon>
        <taxon>Metazoa</taxon>
        <taxon>Chordata</taxon>
        <taxon>Craniata</taxon>
        <taxon>Vertebrata</taxon>
        <taxon>Euteleostomi</taxon>
        <taxon>Actinopterygii</taxon>
        <taxon>Neopterygii</taxon>
        <taxon>Teleostei</taxon>
        <taxon>Neoteleostei</taxon>
        <taxon>Acanthomorphata</taxon>
        <taxon>Eupercaria</taxon>
        <taxon>Perciformes</taxon>
        <taxon>Percoidei</taxon>
        <taxon>Percidae</taxon>
        <taxon>Etheostomatinae</taxon>
        <taxon>Etheostoma</taxon>
    </lineage>
</organism>
<name>A0A5J5DBL8_9PERO</name>
<protein>
    <submittedName>
        <fullName evidence="2">Uncharacterized protein</fullName>
    </submittedName>
</protein>
<dbReference type="AlphaFoldDB" id="A0A5J5DBL8"/>
<proteinExistence type="predicted"/>
<evidence type="ECO:0000313" key="2">
    <source>
        <dbReference type="EMBL" id="KAA8589181.1"/>
    </source>
</evidence>
<gene>
    <name evidence="2" type="ORF">FQN60_010526</name>
</gene>
<feature type="compositionally biased region" description="Polar residues" evidence="1">
    <location>
        <begin position="187"/>
        <end position="203"/>
    </location>
</feature>
<comment type="caution">
    <text evidence="2">The sequence shown here is derived from an EMBL/GenBank/DDBJ whole genome shotgun (WGS) entry which is preliminary data.</text>
</comment>
<keyword evidence="3" id="KW-1185">Reference proteome</keyword>
<evidence type="ECO:0000313" key="3">
    <source>
        <dbReference type="Proteomes" id="UP000327493"/>
    </source>
</evidence>
<dbReference type="Proteomes" id="UP000327493">
    <property type="component" value="Chromosome 10"/>
</dbReference>
<accession>A0A5J5DBL8</accession>